<dbReference type="NCBIfam" id="TIGR02491">
    <property type="entry name" value="NrdG"/>
    <property type="match status" value="1"/>
</dbReference>
<dbReference type="SFLD" id="SFLDS00029">
    <property type="entry name" value="Radical_SAM"/>
    <property type="match status" value="1"/>
</dbReference>
<dbReference type="PIRSF" id="PIRSF000368">
    <property type="entry name" value="NrdG"/>
    <property type="match status" value="1"/>
</dbReference>
<comment type="function">
    <text evidence="2 12">Activation of anaerobic ribonucleoside-triphosphate reductase under anaerobic conditions by generation of an organic free radical, using S-adenosylmethionine and reduced flavodoxin as cosubstrates to produce 5'-deoxy-adenosine.</text>
</comment>
<evidence type="ECO:0000256" key="8">
    <source>
        <dbReference type="ARBA" id="ARBA00023002"/>
    </source>
</evidence>
<dbReference type="STRING" id="887929.HMP0721_0616"/>
<dbReference type="InterPro" id="IPR001989">
    <property type="entry name" value="Radical_activat_CS"/>
</dbReference>
<dbReference type="GO" id="GO:0051539">
    <property type="term" value="F:4 iron, 4 sulfur cluster binding"/>
    <property type="evidence" value="ECO:0007669"/>
    <property type="project" value="UniProtKB-KW"/>
</dbReference>
<keyword evidence="14" id="KW-1185">Reference proteome</keyword>
<dbReference type="Pfam" id="PF13353">
    <property type="entry name" value="Fer4_12"/>
    <property type="match status" value="1"/>
</dbReference>
<evidence type="ECO:0000256" key="1">
    <source>
        <dbReference type="ARBA" id="ARBA00001966"/>
    </source>
</evidence>
<evidence type="ECO:0000313" key="14">
    <source>
        <dbReference type="Proteomes" id="UP000004754"/>
    </source>
</evidence>
<dbReference type="InterPro" id="IPR013785">
    <property type="entry name" value="Aldolase_TIM"/>
</dbReference>
<dbReference type="GO" id="GO:0004748">
    <property type="term" value="F:ribonucleoside-diphosphate reductase activity, thioredoxin disulfide as acceptor"/>
    <property type="evidence" value="ECO:0007669"/>
    <property type="project" value="TreeGrafter"/>
</dbReference>
<evidence type="ECO:0000256" key="6">
    <source>
        <dbReference type="ARBA" id="ARBA00022691"/>
    </source>
</evidence>
<dbReference type="EC" id="1.97.1.-" evidence="12"/>
<evidence type="ECO:0000256" key="4">
    <source>
        <dbReference type="ARBA" id="ARBA00014281"/>
    </source>
</evidence>
<accession>E6MF33</accession>
<dbReference type="HOGENOM" id="CLU_089926_2_1_9"/>
<keyword evidence="6" id="KW-0949">S-adenosyl-L-methionine</keyword>
<proteinExistence type="inferred from homology"/>
<keyword evidence="7" id="KW-0479">Metal-binding</keyword>
<evidence type="ECO:0000256" key="5">
    <source>
        <dbReference type="ARBA" id="ARBA00022485"/>
    </source>
</evidence>
<dbReference type="SFLD" id="SFLDF00299">
    <property type="entry name" value="anaerobic_ribonucleoside-triph"/>
    <property type="match status" value="1"/>
</dbReference>
<evidence type="ECO:0000256" key="11">
    <source>
        <dbReference type="ARBA" id="ARBA00047365"/>
    </source>
</evidence>
<sequence>MMHYASIHEHDIANGPGIRLSLFVSGCRHACPGCFNQVAWDFNYGEVFSKPVYEKILSDLREPCYRGLTLLGGEPMEPENQRALLPFLRRFKQVFPRMDLWIYTGFTYEVLSTDPSETTQAILDLTDVLVDGRFMQEQKDITLLYRGSANQRIIDVKNSRQKQKVVLWDDRNVSISNQAY</sequence>
<dbReference type="InterPro" id="IPR034457">
    <property type="entry name" value="Organic_radical-activating"/>
</dbReference>
<dbReference type="GO" id="GO:0043365">
    <property type="term" value="F:[formate-C-acetyltransferase]-activating enzyme activity"/>
    <property type="evidence" value="ECO:0007669"/>
    <property type="project" value="InterPro"/>
</dbReference>
<evidence type="ECO:0000256" key="3">
    <source>
        <dbReference type="ARBA" id="ARBA00009777"/>
    </source>
</evidence>
<evidence type="ECO:0000256" key="2">
    <source>
        <dbReference type="ARBA" id="ARBA00003852"/>
    </source>
</evidence>
<gene>
    <name evidence="13" type="primary">nrdG</name>
    <name evidence="13" type="ORF">HMP0721_0616</name>
</gene>
<comment type="similarity">
    <text evidence="3 12">Belongs to the organic radical-activating enzymes family.</text>
</comment>
<evidence type="ECO:0000256" key="12">
    <source>
        <dbReference type="PIRNR" id="PIRNR000368"/>
    </source>
</evidence>
<keyword evidence="5" id="KW-0004">4Fe-4S</keyword>
<dbReference type="PROSITE" id="PS01087">
    <property type="entry name" value="RADICAL_ACTIVATING"/>
    <property type="match status" value="1"/>
</dbReference>
<comment type="caution">
    <text evidence="13">The sequence shown here is derived from an EMBL/GenBank/DDBJ whole genome shotgun (WGS) entry which is preliminary data.</text>
</comment>
<keyword evidence="9" id="KW-0408">Iron</keyword>
<dbReference type="SUPFAM" id="SSF102114">
    <property type="entry name" value="Radical SAM enzymes"/>
    <property type="match status" value="1"/>
</dbReference>
<protein>
    <recommendedName>
        <fullName evidence="4 12">Anaerobic ribonucleoside-triphosphate reductase-activating protein</fullName>
        <ecNumber evidence="12">1.97.1.-</ecNumber>
    </recommendedName>
</protein>
<dbReference type="PANTHER" id="PTHR30352:SF2">
    <property type="entry name" value="ANAEROBIC RIBONUCLEOSIDE-TRIPHOSPHATE REDUCTASE-ACTIVATING PROTEIN"/>
    <property type="match status" value="1"/>
</dbReference>
<dbReference type="RefSeq" id="WP_006598037.1">
    <property type="nucleotide sequence ID" value="NZ_GL622359.1"/>
</dbReference>
<evidence type="ECO:0000256" key="7">
    <source>
        <dbReference type="ARBA" id="ARBA00022723"/>
    </source>
</evidence>
<dbReference type="eggNOG" id="COG0602">
    <property type="taxonomic scope" value="Bacteria"/>
</dbReference>
<dbReference type="GO" id="GO:0046872">
    <property type="term" value="F:metal ion binding"/>
    <property type="evidence" value="ECO:0007669"/>
    <property type="project" value="UniProtKB-KW"/>
</dbReference>
<organism evidence="13 14">
    <name type="scientific">Pseudoramibacter alactolyticus ATCC 23263</name>
    <dbReference type="NCBI Taxonomy" id="887929"/>
    <lineage>
        <taxon>Bacteria</taxon>
        <taxon>Bacillati</taxon>
        <taxon>Bacillota</taxon>
        <taxon>Clostridia</taxon>
        <taxon>Eubacteriales</taxon>
        <taxon>Eubacteriaceae</taxon>
        <taxon>Pseudoramibacter</taxon>
    </lineage>
</organism>
<evidence type="ECO:0000313" key="13">
    <source>
        <dbReference type="EMBL" id="EFV02193.1"/>
    </source>
</evidence>
<dbReference type="Proteomes" id="UP000004754">
    <property type="component" value="Unassembled WGS sequence"/>
</dbReference>
<dbReference type="InterPro" id="IPR058240">
    <property type="entry name" value="rSAM_sf"/>
</dbReference>
<dbReference type="Gene3D" id="3.20.20.70">
    <property type="entry name" value="Aldolase class I"/>
    <property type="match status" value="1"/>
</dbReference>
<dbReference type="PANTHER" id="PTHR30352">
    <property type="entry name" value="PYRUVATE FORMATE-LYASE-ACTIVATING ENZYME"/>
    <property type="match status" value="1"/>
</dbReference>
<dbReference type="InterPro" id="IPR007197">
    <property type="entry name" value="rSAM"/>
</dbReference>
<evidence type="ECO:0000256" key="9">
    <source>
        <dbReference type="ARBA" id="ARBA00023004"/>
    </source>
</evidence>
<reference evidence="13 14" key="1">
    <citation type="submission" date="2010-12" db="EMBL/GenBank/DDBJ databases">
        <authorList>
            <person name="Muzny D."/>
            <person name="Qin X."/>
            <person name="Deng J."/>
            <person name="Jiang H."/>
            <person name="Liu Y."/>
            <person name="Qu J."/>
            <person name="Song X.-Z."/>
            <person name="Zhang L."/>
            <person name="Thornton R."/>
            <person name="Coyle M."/>
            <person name="Francisco L."/>
            <person name="Jackson L."/>
            <person name="Javaid M."/>
            <person name="Korchina V."/>
            <person name="Kovar C."/>
            <person name="Mata R."/>
            <person name="Mathew T."/>
            <person name="Ngo R."/>
            <person name="Nguyen L."/>
            <person name="Nguyen N."/>
            <person name="Okwuonu G."/>
            <person name="Ongeri F."/>
            <person name="Pham C."/>
            <person name="Simmons D."/>
            <person name="Wilczek-Boney K."/>
            <person name="Hale W."/>
            <person name="Jakkamsetti A."/>
            <person name="Pham P."/>
            <person name="Ruth R."/>
            <person name="San Lucas F."/>
            <person name="Warren J."/>
            <person name="Zhang J."/>
            <person name="Zhao Z."/>
            <person name="Zhou C."/>
            <person name="Zhu D."/>
            <person name="Lee S."/>
            <person name="Bess C."/>
            <person name="Blankenburg K."/>
            <person name="Forbes L."/>
            <person name="Fu Q."/>
            <person name="Gubbala S."/>
            <person name="Hirani K."/>
            <person name="Jayaseelan J.C."/>
            <person name="Lara F."/>
            <person name="Munidasa M."/>
            <person name="Palculict T."/>
            <person name="Patil S."/>
            <person name="Pu L.-L."/>
            <person name="Saada N."/>
            <person name="Tang L."/>
            <person name="Weissenberger G."/>
            <person name="Zhu Y."/>
            <person name="Hemphill L."/>
            <person name="Shang Y."/>
            <person name="Youmans B."/>
            <person name="Ayvaz T."/>
            <person name="Ross M."/>
            <person name="Santibanez J."/>
            <person name="Aqrawi P."/>
            <person name="Gross S."/>
            <person name="Joshi V."/>
            <person name="Fowler G."/>
            <person name="Nazareth L."/>
            <person name="Reid J."/>
            <person name="Worley K."/>
            <person name="Petrosino J."/>
            <person name="Highlander S."/>
            <person name="Gibbs R."/>
        </authorList>
    </citation>
    <scope>NUCLEOTIDE SEQUENCE [LARGE SCALE GENOMIC DNA]</scope>
    <source>
        <strain evidence="13 14">ATCC 23263</strain>
    </source>
</reference>
<dbReference type="AlphaFoldDB" id="E6MF33"/>
<dbReference type="EMBL" id="AEQN01000011">
    <property type="protein sequence ID" value="EFV02193.1"/>
    <property type="molecule type" value="Genomic_DNA"/>
</dbReference>
<comment type="cofactor">
    <cofactor evidence="1">
        <name>[4Fe-4S] cluster</name>
        <dbReference type="ChEBI" id="CHEBI:49883"/>
    </cofactor>
</comment>
<dbReference type="SFLD" id="SFLDG01066">
    <property type="entry name" value="organic_radical-activating_enz"/>
    <property type="match status" value="1"/>
</dbReference>
<keyword evidence="10" id="KW-0411">Iron-sulfur</keyword>
<comment type="catalytic activity">
    <reaction evidence="11">
        <text>glycyl-[protein] + reduced [flavodoxin] + S-adenosyl-L-methionine = glycin-2-yl radical-[protein] + semiquinone [flavodoxin] + 5'-deoxyadenosine + L-methionine + H(+)</text>
        <dbReference type="Rhea" id="RHEA:61976"/>
        <dbReference type="Rhea" id="RHEA-COMP:10622"/>
        <dbReference type="Rhea" id="RHEA-COMP:14480"/>
        <dbReference type="Rhea" id="RHEA-COMP:15993"/>
        <dbReference type="Rhea" id="RHEA-COMP:15994"/>
        <dbReference type="ChEBI" id="CHEBI:15378"/>
        <dbReference type="ChEBI" id="CHEBI:17319"/>
        <dbReference type="ChEBI" id="CHEBI:29947"/>
        <dbReference type="ChEBI" id="CHEBI:32722"/>
        <dbReference type="ChEBI" id="CHEBI:57618"/>
        <dbReference type="ChEBI" id="CHEBI:57844"/>
        <dbReference type="ChEBI" id="CHEBI:59789"/>
        <dbReference type="ChEBI" id="CHEBI:140311"/>
    </reaction>
</comment>
<dbReference type="SFLD" id="SFLDG01063">
    <property type="entry name" value="activating_enzymes__group_1"/>
    <property type="match status" value="1"/>
</dbReference>
<evidence type="ECO:0000256" key="10">
    <source>
        <dbReference type="ARBA" id="ARBA00023014"/>
    </source>
</evidence>
<name>E6MF33_9FIRM</name>
<keyword evidence="8 12" id="KW-0560">Oxidoreductase</keyword>
<dbReference type="InterPro" id="IPR012837">
    <property type="entry name" value="NrdG"/>
</dbReference>